<feature type="region of interest" description="Disordered" evidence="1">
    <location>
        <begin position="319"/>
        <end position="392"/>
    </location>
</feature>
<proteinExistence type="predicted"/>
<sequence length="392" mass="42724">MNVEELVRDSLRELATEQPSAGPEFADRVLAVRRRRRTRRIVSVAAATAAVVAIGVAVPLLDAWQGRRASCERAGAGRRPRPPGPVAAARPDRAEDTVLAAYSTAELRAETDKRGAIVRTYWLLDPETGKYEKDTRWSFVAVAPGVKTAAVLEQNLPVSRIGLLDLATGEVERWIPVERGVGGLAFSQDGSRLVATTYGENPDLRIKEAALNGEGQEVWEWMSRYGESSRTGFYDLDVASGEGSWSAVAPDRNINARQDFAYSRSGELVYSRFIGGRDGLQQFYDLRGRKAAAPADEKHLRSDVEARLSRTALAALGLTKEVDGSPAGPTPRSVTPVRARRSPRSAGRTARLGGRQAAHRLGTGHRSRRVVPAPARAGHDRQRQGRTTERCS</sequence>
<evidence type="ECO:0000313" key="3">
    <source>
        <dbReference type="EMBL" id="MEJ8668823.1"/>
    </source>
</evidence>
<organism evidence="3 4">
    <name type="scientific">Streptomyces machairae</name>
    <dbReference type="NCBI Taxonomy" id="3134109"/>
    <lineage>
        <taxon>Bacteria</taxon>
        <taxon>Bacillati</taxon>
        <taxon>Actinomycetota</taxon>
        <taxon>Actinomycetes</taxon>
        <taxon>Kitasatosporales</taxon>
        <taxon>Streptomycetaceae</taxon>
        <taxon>Streptomyces</taxon>
    </lineage>
</organism>
<keyword evidence="2" id="KW-0472">Membrane</keyword>
<dbReference type="InterPro" id="IPR015943">
    <property type="entry name" value="WD40/YVTN_repeat-like_dom_sf"/>
</dbReference>
<evidence type="ECO:0000313" key="4">
    <source>
        <dbReference type="Proteomes" id="UP001376459"/>
    </source>
</evidence>
<keyword evidence="2" id="KW-1133">Transmembrane helix</keyword>
<protein>
    <submittedName>
        <fullName evidence="3">WD40 repeat domain-containing protein</fullName>
    </submittedName>
</protein>
<dbReference type="Proteomes" id="UP001376459">
    <property type="component" value="Unassembled WGS sequence"/>
</dbReference>
<keyword evidence="2" id="KW-0812">Transmembrane</keyword>
<evidence type="ECO:0000256" key="1">
    <source>
        <dbReference type="SAM" id="MobiDB-lite"/>
    </source>
</evidence>
<accession>A0ABU8UIS8</accession>
<reference evidence="3 4" key="1">
    <citation type="submission" date="2024-03" db="EMBL/GenBank/DDBJ databases">
        <title>Novel Streptomyces species of biotechnological and ecological value are a feature of Machair soil.</title>
        <authorList>
            <person name="Prole J.R."/>
            <person name="Goodfellow M."/>
            <person name="Allenby N."/>
            <person name="Ward A.C."/>
        </authorList>
    </citation>
    <scope>NUCLEOTIDE SEQUENCE [LARGE SCALE GENOMIC DNA]</scope>
    <source>
        <strain evidence="3 4">MS1.AVA.1</strain>
    </source>
</reference>
<dbReference type="Gene3D" id="2.130.10.10">
    <property type="entry name" value="YVTN repeat-like/Quinoprotein amine dehydrogenase"/>
    <property type="match status" value="1"/>
</dbReference>
<dbReference type="InterPro" id="IPR011044">
    <property type="entry name" value="Quino_amine_DH_bsu"/>
</dbReference>
<feature type="region of interest" description="Disordered" evidence="1">
    <location>
        <begin position="72"/>
        <end position="92"/>
    </location>
</feature>
<feature type="compositionally biased region" description="Basic and acidic residues" evidence="1">
    <location>
        <begin position="377"/>
        <end position="392"/>
    </location>
</feature>
<dbReference type="EMBL" id="JBBKAK010000001">
    <property type="protein sequence ID" value="MEJ8668823.1"/>
    <property type="molecule type" value="Genomic_DNA"/>
</dbReference>
<evidence type="ECO:0000256" key="2">
    <source>
        <dbReference type="SAM" id="Phobius"/>
    </source>
</evidence>
<name>A0ABU8UIS8_9ACTN</name>
<gene>
    <name evidence="3" type="ORF">WKI71_11000</name>
</gene>
<feature type="transmembrane region" description="Helical" evidence="2">
    <location>
        <begin position="41"/>
        <end position="61"/>
    </location>
</feature>
<comment type="caution">
    <text evidence="3">The sequence shown here is derived from an EMBL/GenBank/DDBJ whole genome shotgun (WGS) entry which is preliminary data.</text>
</comment>
<dbReference type="SUPFAM" id="SSF50969">
    <property type="entry name" value="YVTN repeat-like/Quinoprotein amine dehydrogenase"/>
    <property type="match status" value="1"/>
</dbReference>
<keyword evidence="4" id="KW-1185">Reference proteome</keyword>